<dbReference type="InterPro" id="IPR005821">
    <property type="entry name" value="Ion_trans_dom"/>
</dbReference>
<proteinExistence type="inferred from homology"/>
<keyword evidence="21" id="KW-1185">Reference proteome</keyword>
<evidence type="ECO:0000256" key="8">
    <source>
        <dbReference type="ARBA" id="ARBA00022673"/>
    </source>
</evidence>
<keyword evidence="7" id="KW-0109">Calcium transport</keyword>
<gene>
    <name evidence="20" type="ORF">JOB18_024129</name>
</gene>
<dbReference type="GO" id="GO:0051480">
    <property type="term" value="P:regulation of cytosolic calcium ion concentration"/>
    <property type="evidence" value="ECO:0007669"/>
    <property type="project" value="TreeGrafter"/>
</dbReference>
<dbReference type="Proteomes" id="UP000693946">
    <property type="component" value="Linkage Group LG1"/>
</dbReference>
<dbReference type="Pfam" id="PF08344">
    <property type="entry name" value="TRP_2"/>
    <property type="match status" value="1"/>
</dbReference>
<comment type="caution">
    <text evidence="20">The sequence shown here is derived from an EMBL/GenBank/DDBJ whole genome shotgun (WGS) entry which is preliminary data.</text>
</comment>
<dbReference type="InterPro" id="IPR013555">
    <property type="entry name" value="TRP_dom"/>
</dbReference>
<keyword evidence="16" id="KW-0407">Ion channel</keyword>
<evidence type="ECO:0000256" key="3">
    <source>
        <dbReference type="ARBA" id="ARBA00013302"/>
    </source>
</evidence>
<evidence type="ECO:0000256" key="9">
    <source>
        <dbReference type="ARBA" id="ARBA00022692"/>
    </source>
</evidence>
<dbReference type="PANTHER" id="PTHR10117">
    <property type="entry name" value="TRANSIENT RECEPTOR POTENTIAL CHANNEL"/>
    <property type="match status" value="1"/>
</dbReference>
<evidence type="ECO:0000256" key="12">
    <source>
        <dbReference type="ARBA" id="ARBA00022989"/>
    </source>
</evidence>
<evidence type="ECO:0000259" key="19">
    <source>
        <dbReference type="SMART" id="SM01420"/>
    </source>
</evidence>
<feature type="transmembrane region" description="Helical" evidence="18">
    <location>
        <begin position="455"/>
        <end position="474"/>
    </location>
</feature>
<name>A0AAV6T780_SOLSE</name>
<dbReference type="InterPro" id="IPR002110">
    <property type="entry name" value="Ankyrin_rpt"/>
</dbReference>
<evidence type="ECO:0000256" key="2">
    <source>
        <dbReference type="ARBA" id="ARBA00009944"/>
    </source>
</evidence>
<evidence type="ECO:0000256" key="14">
    <source>
        <dbReference type="ARBA" id="ARBA00023065"/>
    </source>
</evidence>
<comment type="subcellular location">
    <subcellularLocation>
        <location evidence="1">Cell membrane</location>
        <topology evidence="1">Multi-pass membrane protein</topology>
    </subcellularLocation>
</comment>
<feature type="transmembrane region" description="Helical" evidence="18">
    <location>
        <begin position="349"/>
        <end position="369"/>
    </location>
</feature>
<evidence type="ECO:0000256" key="7">
    <source>
        <dbReference type="ARBA" id="ARBA00022568"/>
    </source>
</evidence>
<accession>A0AAV6T780</accession>
<keyword evidence="9 18" id="KW-0812">Transmembrane</keyword>
<feature type="transmembrane region" description="Helical" evidence="18">
    <location>
        <begin position="417"/>
        <end position="435"/>
    </location>
</feature>
<feature type="domain" description="Transient receptor ion channel" evidence="19">
    <location>
        <begin position="191"/>
        <end position="253"/>
    </location>
</feature>
<evidence type="ECO:0000256" key="6">
    <source>
        <dbReference type="ARBA" id="ARBA00022553"/>
    </source>
</evidence>
<feature type="transmembrane region" description="Helical" evidence="18">
    <location>
        <begin position="622"/>
        <end position="645"/>
    </location>
</feature>
<organism evidence="20 21">
    <name type="scientific">Solea senegalensis</name>
    <name type="common">Senegalese sole</name>
    <dbReference type="NCBI Taxonomy" id="28829"/>
    <lineage>
        <taxon>Eukaryota</taxon>
        <taxon>Metazoa</taxon>
        <taxon>Chordata</taxon>
        <taxon>Craniata</taxon>
        <taxon>Vertebrata</taxon>
        <taxon>Euteleostomi</taxon>
        <taxon>Actinopterygii</taxon>
        <taxon>Neopterygii</taxon>
        <taxon>Teleostei</taxon>
        <taxon>Neoteleostei</taxon>
        <taxon>Acanthomorphata</taxon>
        <taxon>Carangaria</taxon>
        <taxon>Pleuronectiformes</taxon>
        <taxon>Pleuronectoidei</taxon>
        <taxon>Soleidae</taxon>
        <taxon>Solea</taxon>
    </lineage>
</organism>
<feature type="transmembrane region" description="Helical" evidence="18">
    <location>
        <begin position="597"/>
        <end position="616"/>
    </location>
</feature>
<keyword evidence="10" id="KW-0677">Repeat</keyword>
<dbReference type="InterPro" id="IPR002153">
    <property type="entry name" value="TRPC_channel"/>
</dbReference>
<keyword evidence="8" id="KW-0107">Calcium channel</keyword>
<evidence type="ECO:0000256" key="1">
    <source>
        <dbReference type="ARBA" id="ARBA00004651"/>
    </source>
</evidence>
<dbReference type="NCBIfam" id="TIGR00870">
    <property type="entry name" value="trp"/>
    <property type="match status" value="1"/>
</dbReference>
<reference evidence="20 21" key="1">
    <citation type="journal article" date="2021" name="Sci. Rep.">
        <title>Chromosome anchoring in Senegalese sole (Solea senegalensis) reveals sex-associated markers and genome rearrangements in flatfish.</title>
        <authorList>
            <person name="Guerrero-Cozar I."/>
            <person name="Gomez-Garrido J."/>
            <person name="Berbel C."/>
            <person name="Martinez-Blanch J.F."/>
            <person name="Alioto T."/>
            <person name="Claros M.G."/>
            <person name="Gagnaire P.A."/>
            <person name="Manchado M."/>
        </authorList>
    </citation>
    <scope>NUCLEOTIDE SEQUENCE [LARGE SCALE GENOMIC DNA]</scope>
    <source>
        <strain evidence="20">Sse05_10M</strain>
    </source>
</reference>
<evidence type="ECO:0000256" key="11">
    <source>
        <dbReference type="ARBA" id="ARBA00022837"/>
    </source>
</evidence>
<evidence type="ECO:0000313" key="20">
    <source>
        <dbReference type="EMBL" id="KAG7525239.1"/>
    </source>
</evidence>
<dbReference type="AlphaFoldDB" id="A0AAV6T780"/>
<evidence type="ECO:0000256" key="17">
    <source>
        <dbReference type="ARBA" id="ARBA00036634"/>
    </source>
</evidence>
<dbReference type="GO" id="GO:0015279">
    <property type="term" value="F:store-operated calcium channel activity"/>
    <property type="evidence" value="ECO:0007669"/>
    <property type="project" value="TreeGrafter"/>
</dbReference>
<evidence type="ECO:0000313" key="21">
    <source>
        <dbReference type="Proteomes" id="UP000693946"/>
    </source>
</evidence>
<evidence type="ECO:0000256" key="18">
    <source>
        <dbReference type="SAM" id="Phobius"/>
    </source>
</evidence>
<protein>
    <recommendedName>
        <fullName evidence="3">Short transient receptor potential channel 1</fullName>
    </recommendedName>
</protein>
<comment type="similarity">
    <text evidence="2">Belongs to the transient receptor (TC 1.A.4) family. STrpC subfamily. TRPC1 sub-subfamily.</text>
</comment>
<keyword evidence="15 18" id="KW-0472">Membrane</keyword>
<evidence type="ECO:0000256" key="13">
    <source>
        <dbReference type="ARBA" id="ARBA00023043"/>
    </source>
</evidence>
<comment type="catalytic activity">
    <reaction evidence="17">
        <text>Ca(2+)(in) = Ca(2+)(out)</text>
        <dbReference type="Rhea" id="RHEA:29671"/>
        <dbReference type="ChEBI" id="CHEBI:29108"/>
    </reaction>
</comment>
<dbReference type="EMBL" id="JAGKHQ010000001">
    <property type="protein sequence ID" value="KAG7525239.1"/>
    <property type="molecule type" value="Genomic_DNA"/>
</dbReference>
<dbReference type="GO" id="GO:0034703">
    <property type="term" value="C:cation channel complex"/>
    <property type="evidence" value="ECO:0007669"/>
    <property type="project" value="TreeGrafter"/>
</dbReference>
<evidence type="ECO:0000256" key="16">
    <source>
        <dbReference type="ARBA" id="ARBA00023303"/>
    </source>
</evidence>
<dbReference type="FunFam" id="1.25.40.20:FF:000088">
    <property type="entry name" value="short transient receptor potential channel 1 isoform X1"/>
    <property type="match status" value="1"/>
</dbReference>
<dbReference type="GO" id="GO:0005886">
    <property type="term" value="C:plasma membrane"/>
    <property type="evidence" value="ECO:0007669"/>
    <property type="project" value="UniProtKB-SubCell"/>
</dbReference>
<keyword evidence="6" id="KW-0597">Phosphoprotein</keyword>
<keyword evidence="5" id="KW-1003">Cell membrane</keyword>
<evidence type="ECO:0000256" key="10">
    <source>
        <dbReference type="ARBA" id="ARBA00022737"/>
    </source>
</evidence>
<dbReference type="SMART" id="SM01420">
    <property type="entry name" value="TRP_2"/>
    <property type="match status" value="1"/>
</dbReference>
<dbReference type="Pfam" id="PF00520">
    <property type="entry name" value="Ion_trans"/>
    <property type="match status" value="1"/>
</dbReference>
<keyword evidence="14" id="KW-0406">Ion transport</keyword>
<feature type="transmembrane region" description="Helical" evidence="18">
    <location>
        <begin position="495"/>
        <end position="517"/>
    </location>
</feature>
<keyword evidence="11" id="KW-0106">Calcium</keyword>
<feature type="transmembrane region" description="Helical" evidence="18">
    <location>
        <begin position="381"/>
        <end position="405"/>
    </location>
</feature>
<sequence length="796" mass="91924">MHISVCPYSLSVIMAALYQGTDASSPDKFLALKDVREVKEETTLDEKLFLLACEKGDYYMVKKLLEENRHGELNLNCVDVLGRDAVTITIENENLDILQLLLDHGCQATDALLVAIDSEVVGAVDILLNHRPRRSSKPSIAKLMQRIQNPEYSTTMDVAPVILAAHRNNYEILTMLLKQDISLPRPHAVGCECTLCNAKNKKDSLRHSRFRLDIYRCLASPSLIMLTEEDPILRAFELSADLRELSLVEVEFRNDYEELAKQCKMFAKDLLAQARNSRELEVILNHTSNEDHVDKRGLLEERMNLSRLKLAIKYNQKEFVAQSNCQQFLNTVWFGETASYRRKHTCLKIATVLSVAMLWPLLSVCYLLVPRSRVGQIIHTPFVKFIIHSASYMTFLLLLNLYSLVYNEDMKNTMGPALEMIDCMLILWIIGMVWSDVKRLWYEGLEDFLEESRNQLSFVMNSLYLATFALKIVAHSKFKDKKETERKNWDAIHPLLVAEGLFAFANVLSYLRLFFMYTTSSILGPLQISMGQMLQEFGKFLGLFLLVLFSFTIGLTQLYGKDQKNKDKNSPNDCEGIFCQQQSNDAFHTFMGTCYALFWYIFSLAHVALFVTRISLTEELRSFVGAMIIGTYNIVVVIVLTKLLVAMLHKSFRQIANHEDKEWKFARAKLWLSYFDDKCTLPPPFNILPSPKTVCYLVTSMSKWICSHTSKGKVKRQNSLKEWRNLKQKRDENYQKIMCCLVHRYLTSTRQKMQSTDQATVENLNDLRQDLSKFRNEMRDLLGFRTSKYAMFYPRS</sequence>
<evidence type="ECO:0000256" key="5">
    <source>
        <dbReference type="ARBA" id="ARBA00022475"/>
    </source>
</evidence>
<dbReference type="PANTHER" id="PTHR10117:SF56">
    <property type="entry name" value="SHORT TRANSIENT RECEPTOR POTENTIAL CHANNEL 1"/>
    <property type="match status" value="1"/>
</dbReference>
<keyword evidence="4" id="KW-0813">Transport</keyword>
<dbReference type="SMART" id="SM00248">
    <property type="entry name" value="ANK"/>
    <property type="match status" value="3"/>
</dbReference>
<evidence type="ECO:0000256" key="15">
    <source>
        <dbReference type="ARBA" id="ARBA00023136"/>
    </source>
</evidence>
<dbReference type="GO" id="GO:0070679">
    <property type="term" value="F:inositol 1,4,5 trisphosphate binding"/>
    <property type="evidence" value="ECO:0007669"/>
    <property type="project" value="TreeGrafter"/>
</dbReference>
<feature type="transmembrane region" description="Helical" evidence="18">
    <location>
        <begin position="537"/>
        <end position="559"/>
    </location>
</feature>
<keyword evidence="12 18" id="KW-1133">Transmembrane helix</keyword>
<keyword evidence="13" id="KW-0040">ANK repeat</keyword>
<dbReference type="Pfam" id="PF12796">
    <property type="entry name" value="Ank_2"/>
    <property type="match status" value="1"/>
</dbReference>
<evidence type="ECO:0000256" key="4">
    <source>
        <dbReference type="ARBA" id="ARBA00022448"/>
    </source>
</evidence>
<dbReference type="FunFam" id="1.10.287.70:FF:000266">
    <property type="entry name" value="Transient receptor potential cation channel subfamily c member 1"/>
    <property type="match status" value="1"/>
</dbReference>
<keyword evidence="20" id="KW-0675">Receptor</keyword>